<evidence type="ECO:0000313" key="2">
    <source>
        <dbReference type="Proteomes" id="UP001165121"/>
    </source>
</evidence>
<proteinExistence type="predicted"/>
<protein>
    <submittedName>
        <fullName evidence="1">Unnamed protein product</fullName>
    </submittedName>
</protein>
<dbReference type="Gene3D" id="2.40.70.10">
    <property type="entry name" value="Acid Proteases"/>
    <property type="match status" value="1"/>
</dbReference>
<evidence type="ECO:0000313" key="1">
    <source>
        <dbReference type="EMBL" id="GMF42212.1"/>
    </source>
</evidence>
<accession>A0A9W7CX93</accession>
<organism evidence="1 2">
    <name type="scientific">Phytophthora fragariaefolia</name>
    <dbReference type="NCBI Taxonomy" id="1490495"/>
    <lineage>
        <taxon>Eukaryota</taxon>
        <taxon>Sar</taxon>
        <taxon>Stramenopiles</taxon>
        <taxon>Oomycota</taxon>
        <taxon>Peronosporomycetes</taxon>
        <taxon>Peronosporales</taxon>
        <taxon>Peronosporaceae</taxon>
        <taxon>Phytophthora</taxon>
    </lineage>
</organism>
<comment type="caution">
    <text evidence="1">The sequence shown here is derived from an EMBL/GenBank/DDBJ whole genome shotgun (WGS) entry which is preliminary data.</text>
</comment>
<dbReference type="SUPFAM" id="SSF50630">
    <property type="entry name" value="Acid proteases"/>
    <property type="match status" value="1"/>
</dbReference>
<dbReference type="InterPro" id="IPR021109">
    <property type="entry name" value="Peptidase_aspartic_dom_sf"/>
</dbReference>
<reference evidence="1" key="1">
    <citation type="submission" date="2023-04" db="EMBL/GenBank/DDBJ databases">
        <title>Phytophthora fragariaefolia NBRC 109709.</title>
        <authorList>
            <person name="Ichikawa N."/>
            <person name="Sato H."/>
            <person name="Tonouchi N."/>
        </authorList>
    </citation>
    <scope>NUCLEOTIDE SEQUENCE</scope>
    <source>
        <strain evidence="1">NBRC 109709</strain>
    </source>
</reference>
<dbReference type="OrthoDB" id="119884at2759"/>
<sequence length="182" mass="19860">MDVSGGQREVKLDSGARYTVSGPDWAAWGDKSDASAPIDRVEGIGGFLLDVLGLWTFDKINVFEQTVKATACIVEGCTSEFLLGVDFLREHQTTMDFAKNEVRYEEDGKMVVIPFCAFVNHGKSKVAPVRMTHRSRFARSTVTPMEISVAGADGEKGIFVPMKSYDSVLLVTTVTEAQNGKA</sequence>
<dbReference type="Proteomes" id="UP001165121">
    <property type="component" value="Unassembled WGS sequence"/>
</dbReference>
<name>A0A9W7CX93_9STRA</name>
<gene>
    <name evidence="1" type="ORF">Pfra01_001371400</name>
</gene>
<keyword evidence="2" id="KW-1185">Reference proteome</keyword>
<dbReference type="EMBL" id="BSXT01001410">
    <property type="protein sequence ID" value="GMF42212.1"/>
    <property type="molecule type" value="Genomic_DNA"/>
</dbReference>
<dbReference type="AlphaFoldDB" id="A0A9W7CX93"/>